<name>A0A8J2H8L6_COTCN</name>
<accession>A0A8J2H8L6</accession>
<evidence type="ECO:0000313" key="2">
    <source>
        <dbReference type="Proteomes" id="UP000786811"/>
    </source>
</evidence>
<protein>
    <submittedName>
        <fullName evidence="1">Uncharacterized protein</fullName>
    </submittedName>
</protein>
<evidence type="ECO:0000313" key="1">
    <source>
        <dbReference type="EMBL" id="CAG5085013.1"/>
    </source>
</evidence>
<keyword evidence="2" id="KW-1185">Reference proteome</keyword>
<organism evidence="1 2">
    <name type="scientific">Cotesia congregata</name>
    <name type="common">Parasitoid wasp</name>
    <name type="synonym">Apanteles congregatus</name>
    <dbReference type="NCBI Taxonomy" id="51543"/>
    <lineage>
        <taxon>Eukaryota</taxon>
        <taxon>Metazoa</taxon>
        <taxon>Ecdysozoa</taxon>
        <taxon>Arthropoda</taxon>
        <taxon>Hexapoda</taxon>
        <taxon>Insecta</taxon>
        <taxon>Pterygota</taxon>
        <taxon>Neoptera</taxon>
        <taxon>Endopterygota</taxon>
        <taxon>Hymenoptera</taxon>
        <taxon>Apocrita</taxon>
        <taxon>Ichneumonoidea</taxon>
        <taxon>Braconidae</taxon>
        <taxon>Microgastrinae</taxon>
        <taxon>Cotesia</taxon>
    </lineage>
</organism>
<comment type="caution">
    <text evidence="1">The sequence shown here is derived from an EMBL/GenBank/DDBJ whole genome shotgun (WGS) entry which is preliminary data.</text>
</comment>
<reference evidence="1" key="1">
    <citation type="submission" date="2021-04" db="EMBL/GenBank/DDBJ databases">
        <authorList>
            <person name="Chebbi M.A.C M."/>
        </authorList>
    </citation>
    <scope>NUCLEOTIDE SEQUENCE</scope>
</reference>
<proteinExistence type="predicted"/>
<gene>
    <name evidence="1" type="ORF">HICCMSTLAB_LOCUS4253</name>
</gene>
<sequence>MVNKMAQLVLTKKRELEHRCQIHTLTLCGLPRVSRFSFFSKLRDLVSDHEDLSRRFPKLLVPKLAIDILGNYPCEQGLRLITNNQY</sequence>
<dbReference type="AlphaFoldDB" id="A0A8J2H8L6"/>
<dbReference type="Proteomes" id="UP000786811">
    <property type="component" value="Unassembled WGS sequence"/>
</dbReference>
<dbReference type="EMBL" id="CAJNRD030001118">
    <property type="protein sequence ID" value="CAG5085013.1"/>
    <property type="molecule type" value="Genomic_DNA"/>
</dbReference>